<evidence type="ECO:0000256" key="2">
    <source>
        <dbReference type="ARBA" id="ARBA00022630"/>
    </source>
</evidence>
<dbReference type="AlphaFoldDB" id="C8WNT0"/>
<gene>
    <name evidence="6" type="ordered locus">Elen_2930</name>
</gene>
<name>C8WNT0_EGGLE</name>
<dbReference type="SUPFAM" id="SSF51905">
    <property type="entry name" value="FAD/NAD(P)-binding domain"/>
    <property type="match status" value="1"/>
</dbReference>
<dbReference type="PaxDb" id="479437-Elen_2930"/>
<dbReference type="BioCyc" id="ELEN479437:G1GFY-2950-MONOMER"/>
<dbReference type="Gene3D" id="3.50.50.60">
    <property type="entry name" value="FAD/NAD(P)-binding domain"/>
    <property type="match status" value="1"/>
</dbReference>
<evidence type="ECO:0000259" key="5">
    <source>
        <dbReference type="Pfam" id="PF00890"/>
    </source>
</evidence>
<dbReference type="SUPFAM" id="SSF56425">
    <property type="entry name" value="Succinate dehydrogenase/fumarate reductase flavoprotein, catalytic domain"/>
    <property type="match status" value="1"/>
</dbReference>
<keyword evidence="7" id="KW-1185">Reference proteome</keyword>
<accession>C8WNT0</accession>
<dbReference type="Proteomes" id="UP000001377">
    <property type="component" value="Chromosome"/>
</dbReference>
<keyword evidence="2" id="KW-0285">Flavoprotein</keyword>
<comment type="cofactor">
    <cofactor evidence="1">
        <name>FAD</name>
        <dbReference type="ChEBI" id="CHEBI:57692"/>
    </cofactor>
</comment>
<dbReference type="PANTHER" id="PTHR43400">
    <property type="entry name" value="FUMARATE REDUCTASE"/>
    <property type="match status" value="1"/>
</dbReference>
<dbReference type="InterPro" id="IPR003953">
    <property type="entry name" value="FAD-dep_OxRdtase_2_FAD-bd"/>
</dbReference>
<dbReference type="InterPro" id="IPR027477">
    <property type="entry name" value="Succ_DH/fumarate_Rdtase_cat_sf"/>
</dbReference>
<dbReference type="InterPro" id="IPR050315">
    <property type="entry name" value="FAD-oxidoreductase_2"/>
</dbReference>
<dbReference type="InterPro" id="IPR036188">
    <property type="entry name" value="FAD/NAD-bd_sf"/>
</dbReference>
<reference evidence="6 7" key="1">
    <citation type="journal article" date="2009" name="Stand. Genomic Sci.">
        <title>Complete genome sequence of Eggerthella lenta type strain (IPP VPI 0255).</title>
        <authorList>
            <person name="Saunders E."/>
            <person name="Pukall R."/>
            <person name="Abt B."/>
            <person name="Lapidus A."/>
            <person name="Glavina Del Rio T."/>
            <person name="Copeland A."/>
            <person name="Tice H."/>
            <person name="Cheng J.F."/>
            <person name="Lucas S."/>
            <person name="Chen F."/>
            <person name="Nolan M."/>
            <person name="Bruce D."/>
            <person name="Goodwin L."/>
            <person name="Pitluck S."/>
            <person name="Ivanova N."/>
            <person name="Mavromatis K."/>
            <person name="Ovchinnikova G."/>
            <person name="Pati A."/>
            <person name="Chen A."/>
            <person name="Palaniappan K."/>
            <person name="Land M."/>
            <person name="Hauser L."/>
            <person name="Chang Y.J."/>
            <person name="Jeffries C.D."/>
            <person name="Chain P."/>
            <person name="Meincke L."/>
            <person name="Sims D."/>
            <person name="Brettin T."/>
            <person name="Detter J.C."/>
            <person name="Goker M."/>
            <person name="Bristow J."/>
            <person name="Eisen J.A."/>
            <person name="Markowitz V."/>
            <person name="Hugenholtz P."/>
            <person name="Kyrpides N.C."/>
            <person name="Klenk H.P."/>
            <person name="Han C."/>
        </authorList>
    </citation>
    <scope>NUCLEOTIDE SEQUENCE [LARGE SCALE GENOMIC DNA]</scope>
    <source>
        <strain evidence="7">ATCC 25559 / DSM 2243 / CCUG 17323 / JCM 9979 / KCTC 3265 / NCTC 11813 / VPI 0255 / 1899 B</strain>
    </source>
</reference>
<feature type="domain" description="FAD-dependent oxidoreductase 2 FAD-binding" evidence="5">
    <location>
        <begin position="55"/>
        <end position="473"/>
    </location>
</feature>
<dbReference type="RefSeq" id="WP_015761463.1">
    <property type="nucleotide sequence ID" value="NC_013204.1"/>
</dbReference>
<dbReference type="GO" id="GO:0008202">
    <property type="term" value="P:steroid metabolic process"/>
    <property type="evidence" value="ECO:0007669"/>
    <property type="project" value="UniProtKB-ARBA"/>
</dbReference>
<evidence type="ECO:0000256" key="1">
    <source>
        <dbReference type="ARBA" id="ARBA00001974"/>
    </source>
</evidence>
<dbReference type="PRINTS" id="PR00411">
    <property type="entry name" value="PNDRDTASEI"/>
</dbReference>
<dbReference type="GO" id="GO:0033765">
    <property type="term" value="F:steroid dehydrogenase activity, acting on the CH-CH group of donors"/>
    <property type="evidence" value="ECO:0007669"/>
    <property type="project" value="UniProtKB-ARBA"/>
</dbReference>
<dbReference type="EMBL" id="CP001726">
    <property type="protein sequence ID" value="ACV56875.1"/>
    <property type="molecule type" value="Genomic_DNA"/>
</dbReference>
<evidence type="ECO:0000313" key="7">
    <source>
        <dbReference type="Proteomes" id="UP000001377"/>
    </source>
</evidence>
<dbReference type="PROSITE" id="PS51257">
    <property type="entry name" value="PROKAR_LIPOPROTEIN"/>
    <property type="match status" value="1"/>
</dbReference>
<dbReference type="Gene3D" id="3.90.700.10">
    <property type="entry name" value="Succinate dehydrogenase/fumarate reductase flavoprotein, catalytic domain"/>
    <property type="match status" value="1"/>
</dbReference>
<evidence type="ECO:0000256" key="4">
    <source>
        <dbReference type="ARBA" id="ARBA00023002"/>
    </source>
</evidence>
<dbReference type="OrthoDB" id="3172591at2"/>
<dbReference type="PANTHER" id="PTHR43400:SF10">
    <property type="entry name" value="3-OXOSTEROID 1-DEHYDROGENASE"/>
    <property type="match status" value="1"/>
</dbReference>
<dbReference type="KEGG" id="ele:Elen_2930"/>
<organism evidence="6 7">
    <name type="scientific">Eggerthella lenta (strain ATCC 25559 / DSM 2243 / CCUG 17323 / JCM 9979 / KCTC 3265 / NCTC 11813 / VPI 0255 / 1899 B)</name>
    <name type="common">Eubacterium lentum</name>
    <dbReference type="NCBI Taxonomy" id="479437"/>
    <lineage>
        <taxon>Bacteria</taxon>
        <taxon>Bacillati</taxon>
        <taxon>Actinomycetota</taxon>
        <taxon>Coriobacteriia</taxon>
        <taxon>Eggerthellales</taxon>
        <taxon>Eggerthellaceae</taxon>
        <taxon>Eggerthella</taxon>
    </lineage>
</organism>
<dbReference type="STRING" id="479437.Elen_2930"/>
<dbReference type="Pfam" id="PF00890">
    <property type="entry name" value="FAD_binding_2"/>
    <property type="match status" value="1"/>
</dbReference>
<evidence type="ECO:0000256" key="3">
    <source>
        <dbReference type="ARBA" id="ARBA00022827"/>
    </source>
</evidence>
<keyword evidence="3" id="KW-0274">FAD</keyword>
<protein>
    <submittedName>
        <fullName evidence="6">Fumarate reductase/succinate dehydrogenase flavoprotein domain protein</fullName>
    </submittedName>
</protein>
<dbReference type="InterPro" id="IPR006311">
    <property type="entry name" value="TAT_signal"/>
</dbReference>
<proteinExistence type="predicted"/>
<dbReference type="PROSITE" id="PS51318">
    <property type="entry name" value="TAT"/>
    <property type="match status" value="1"/>
</dbReference>
<dbReference type="eggNOG" id="COG1053">
    <property type="taxonomic scope" value="Bacteria"/>
</dbReference>
<keyword evidence="4" id="KW-0560">Oxidoreductase</keyword>
<dbReference type="HOGENOM" id="CLU_011398_4_3_11"/>
<sequence precursor="true">MTYALDRRKFIGGASVLAAAGMLGIMAGCSPNGQASAAKEEAKQQSAPDETREYDIAIVGAGAAGLAACVDAAQQGAKVVCIEQNPQAGGNCTGVEGCFGINSSMQKELGVDADPGSTIRMELQASQLKASGPGYVDMVHASGENIDWLVENGVKFGGVDADKGDLMVFHRFETGSGQDSYVVPMAAKAEELGVEFMYGSKARSLVYEEGGPVTGVIVEADKSVIQINAKAVMLATGGFADNEEFMAEAGLDETKRKQGGVPGHDGSGHIMAVEAGAKSCRDHAAFLVADFVQGLPGYYEDGKWCFMIGVAAPYALWINENGERFINEDCPATNIMLMFVPCLRNKSTHVVMDSAMLEQYMAGDDETQKQLDQGIKSGEIVKADTLEELAKAAGFDAKTFASTVEEYNGFSEAGSDHNYGKDPSMLMPLAQAPFYAIRIVGEVNTSIGSISTDRTFHAVDSNDEPIEGLYVIGVEGAMLWSDVYTINVSGGCNANNVNSARTAVRNAVETLL</sequence>
<evidence type="ECO:0000313" key="6">
    <source>
        <dbReference type="EMBL" id="ACV56875.1"/>
    </source>
</evidence>